<dbReference type="Pfam" id="PF07690">
    <property type="entry name" value="MFS_1"/>
    <property type="match status" value="1"/>
</dbReference>
<dbReference type="SUPFAM" id="SSF103473">
    <property type="entry name" value="MFS general substrate transporter"/>
    <property type="match status" value="1"/>
</dbReference>
<keyword evidence="3" id="KW-1185">Reference proteome</keyword>
<dbReference type="EMBL" id="OU015568">
    <property type="protein sequence ID" value="CAG5077178.1"/>
    <property type="molecule type" value="Genomic_DNA"/>
</dbReference>
<gene>
    <name evidence="2" type="ORF">OKIOD_LOCUS205</name>
</gene>
<feature type="transmembrane region" description="Helical" evidence="1">
    <location>
        <begin position="365"/>
        <end position="388"/>
    </location>
</feature>
<accession>A0ABN7RGZ0</accession>
<sequence length="462" mass="52182">MAWSNFLLLVTFPLEGLIFFGTIMGWPNMVEVLKQLHVYEDLCDLNSNETEITNSIVNCNQRDVIFSTAGTIGGFSMNVMTLVFGLIVDKKGLFLSRSLITITVTVGLLCLMFTPDANWLMFPGIFLQSAGGYAFVLTNATMSTLFPKFAAIVLVLGQCLFQIASSYFRVLSIIFDSGVPYKWIIGANILLTIPVWIRTLFLFPEKRFELDMNVFNESFFGKRFRKTPIEPEKNDGKKMEDKSDNTAKEKESSLKYFKDVNYLIMVVWIVFANLNVLFCTFTWNAYTRLVAGDDYQTHVNSFGNFAWTASIFAITVGLCSDGLTKVFNKKTAAFGKILGVFIFVILNLIVGVIFGILQLSFDEDLLLPTVFIYNIYRAWAYSLVAVFVKFMFPMKFFGSLLGAQRCALGITSLAMLGLPEIPKEYGEDGFRGIFYFFIATQVAMIAFPIILGRKLIRMKNEQ</sequence>
<keyword evidence="1" id="KW-0812">Transmembrane</keyword>
<evidence type="ECO:0000256" key="1">
    <source>
        <dbReference type="SAM" id="Phobius"/>
    </source>
</evidence>
<dbReference type="Proteomes" id="UP001158576">
    <property type="component" value="Chromosome PAR"/>
</dbReference>
<feature type="transmembrane region" description="Helical" evidence="1">
    <location>
        <begin position="305"/>
        <end position="324"/>
    </location>
</feature>
<feature type="transmembrane region" description="Helical" evidence="1">
    <location>
        <begin position="433"/>
        <end position="452"/>
    </location>
</feature>
<dbReference type="InterPro" id="IPR011701">
    <property type="entry name" value="MFS"/>
</dbReference>
<dbReference type="InterPro" id="IPR027197">
    <property type="entry name" value="SLC43A3"/>
</dbReference>
<name>A0ABN7RGZ0_OIKDI</name>
<dbReference type="PANTHER" id="PTHR20765:SF1">
    <property type="entry name" value="EQUILIBRATIVE NUCLEOBASE TRANSPORTER 1"/>
    <property type="match status" value="1"/>
</dbReference>
<keyword evidence="1" id="KW-0472">Membrane</keyword>
<protein>
    <submittedName>
        <fullName evidence="2">Oidioi.mRNA.OKI2018_I69.PAR.g8647.t2.cds</fullName>
    </submittedName>
</protein>
<feature type="transmembrane region" description="Helical" evidence="1">
    <location>
        <begin position="149"/>
        <end position="175"/>
    </location>
</feature>
<dbReference type="InterPro" id="IPR036259">
    <property type="entry name" value="MFS_trans_sf"/>
</dbReference>
<dbReference type="PANTHER" id="PTHR20765">
    <property type="entry name" value="SOLUTE CARRIER FAMILY 43 MEMBER 3-RELATED"/>
    <property type="match status" value="1"/>
</dbReference>
<evidence type="ECO:0000313" key="3">
    <source>
        <dbReference type="Proteomes" id="UP001158576"/>
    </source>
</evidence>
<feature type="transmembrane region" description="Helical" evidence="1">
    <location>
        <begin position="64"/>
        <end position="87"/>
    </location>
</feature>
<keyword evidence="1" id="KW-1133">Transmembrane helix</keyword>
<reference evidence="2 3" key="1">
    <citation type="submission" date="2021-04" db="EMBL/GenBank/DDBJ databases">
        <authorList>
            <person name="Bliznina A."/>
        </authorList>
    </citation>
    <scope>NUCLEOTIDE SEQUENCE [LARGE SCALE GENOMIC DNA]</scope>
</reference>
<organism evidence="2 3">
    <name type="scientific">Oikopleura dioica</name>
    <name type="common">Tunicate</name>
    <dbReference type="NCBI Taxonomy" id="34765"/>
    <lineage>
        <taxon>Eukaryota</taxon>
        <taxon>Metazoa</taxon>
        <taxon>Chordata</taxon>
        <taxon>Tunicata</taxon>
        <taxon>Appendicularia</taxon>
        <taxon>Copelata</taxon>
        <taxon>Oikopleuridae</taxon>
        <taxon>Oikopleura</taxon>
    </lineage>
</organism>
<feature type="transmembrane region" description="Helical" evidence="1">
    <location>
        <begin position="94"/>
        <end position="114"/>
    </location>
</feature>
<feature type="transmembrane region" description="Helical" evidence="1">
    <location>
        <begin position="400"/>
        <end position="421"/>
    </location>
</feature>
<feature type="transmembrane region" description="Helical" evidence="1">
    <location>
        <begin position="336"/>
        <end position="359"/>
    </location>
</feature>
<feature type="transmembrane region" description="Helical" evidence="1">
    <location>
        <begin position="7"/>
        <end position="26"/>
    </location>
</feature>
<feature type="transmembrane region" description="Helical" evidence="1">
    <location>
        <begin position="120"/>
        <end position="137"/>
    </location>
</feature>
<proteinExistence type="predicted"/>
<feature type="transmembrane region" description="Helical" evidence="1">
    <location>
        <begin position="181"/>
        <end position="203"/>
    </location>
</feature>
<feature type="transmembrane region" description="Helical" evidence="1">
    <location>
        <begin position="260"/>
        <end position="285"/>
    </location>
</feature>
<evidence type="ECO:0000313" key="2">
    <source>
        <dbReference type="EMBL" id="CAG5077178.1"/>
    </source>
</evidence>